<evidence type="ECO:0000256" key="9">
    <source>
        <dbReference type="ARBA" id="ARBA00023136"/>
    </source>
</evidence>
<evidence type="ECO:0000256" key="2">
    <source>
        <dbReference type="ARBA" id="ARBA00004347"/>
    </source>
</evidence>
<keyword evidence="4" id="KW-0813">Transport</keyword>
<comment type="subcellular location">
    <subcellularLocation>
        <location evidence="2">Cytoplasmic vesicle</location>
        <location evidence="2">COPI-coated vesicle membrane</location>
        <topology evidence="2">Peripheral membrane protein</topology>
        <orientation evidence="2">Cytoplasmic side</orientation>
    </subcellularLocation>
    <subcellularLocation>
        <location evidence="1">Golgi apparatus membrane</location>
        <topology evidence="1">Peripheral membrane protein</topology>
        <orientation evidence="1">Cytoplasmic side</orientation>
    </subcellularLocation>
</comment>
<keyword evidence="7" id="KW-0653">Protein transport</keyword>
<evidence type="ECO:0000313" key="11">
    <source>
        <dbReference type="EMBL" id="CAG9329661.1"/>
    </source>
</evidence>
<reference evidence="11" key="1">
    <citation type="submission" date="2021-09" db="EMBL/GenBank/DDBJ databases">
        <authorList>
            <consortium name="AG Swart"/>
            <person name="Singh M."/>
            <person name="Singh A."/>
            <person name="Seah K."/>
            <person name="Emmerich C."/>
        </authorList>
    </citation>
    <scope>NUCLEOTIDE SEQUENCE</scope>
    <source>
        <strain evidence="11">ATCC30299</strain>
    </source>
</reference>
<keyword evidence="10" id="KW-0968">Cytoplasmic vesicle</keyword>
<protein>
    <recommendedName>
        <fullName evidence="13">Coatomer subunit epsilon</fullName>
    </recommendedName>
</protein>
<dbReference type="Proteomes" id="UP001162131">
    <property type="component" value="Unassembled WGS sequence"/>
</dbReference>
<proteinExistence type="inferred from homology"/>
<dbReference type="GO" id="GO:0030126">
    <property type="term" value="C:COPI vesicle coat"/>
    <property type="evidence" value="ECO:0007669"/>
    <property type="project" value="TreeGrafter"/>
</dbReference>
<keyword evidence="8" id="KW-0333">Golgi apparatus</keyword>
<dbReference type="GO" id="GO:0015031">
    <property type="term" value="P:protein transport"/>
    <property type="evidence" value="ECO:0007669"/>
    <property type="project" value="UniProtKB-KW"/>
</dbReference>
<dbReference type="InterPro" id="IPR011990">
    <property type="entry name" value="TPR-like_helical_dom_sf"/>
</dbReference>
<keyword evidence="9" id="KW-0472">Membrane</keyword>
<dbReference type="SUPFAM" id="SSF48452">
    <property type="entry name" value="TPR-like"/>
    <property type="match status" value="1"/>
</dbReference>
<keyword evidence="5" id="KW-0963">Cytoplasm</keyword>
<evidence type="ECO:0008006" key="13">
    <source>
        <dbReference type="Google" id="ProtNLM"/>
    </source>
</evidence>
<gene>
    <name evidence="11" type="ORF">BSTOLATCC_MIC49284</name>
</gene>
<evidence type="ECO:0000256" key="3">
    <source>
        <dbReference type="ARBA" id="ARBA00008827"/>
    </source>
</evidence>
<dbReference type="Gene3D" id="1.25.40.10">
    <property type="entry name" value="Tetratricopeptide repeat domain"/>
    <property type="match status" value="1"/>
</dbReference>
<evidence type="ECO:0000256" key="8">
    <source>
        <dbReference type="ARBA" id="ARBA00023034"/>
    </source>
</evidence>
<dbReference type="GO" id="GO:0005198">
    <property type="term" value="F:structural molecule activity"/>
    <property type="evidence" value="ECO:0007669"/>
    <property type="project" value="InterPro"/>
</dbReference>
<comment type="caution">
    <text evidence="11">The sequence shown here is derived from an EMBL/GenBank/DDBJ whole genome shotgun (WGS) entry which is preliminary data.</text>
</comment>
<dbReference type="GO" id="GO:0006891">
    <property type="term" value="P:intra-Golgi vesicle-mediated transport"/>
    <property type="evidence" value="ECO:0007669"/>
    <property type="project" value="TreeGrafter"/>
</dbReference>
<dbReference type="PANTHER" id="PTHR10805">
    <property type="entry name" value="COATOMER SUBUNIT EPSILON"/>
    <property type="match status" value="1"/>
</dbReference>
<evidence type="ECO:0000256" key="7">
    <source>
        <dbReference type="ARBA" id="ARBA00022927"/>
    </source>
</evidence>
<sequence length="265" mass="28962">MEDKLRGQFFTGNYKGVIDSNAASKGVYPALLHYSSLIEIGQQTALSSAPSSLPLANLQLLNSHVNQGQLIASSIQPDQYNFHEFLKSISLINEGDFSQAIETTPQTSPEKAALVACAMLKLKHPEIAENTLKNALSKSEEDASLQFMMAITQILKGEYEEASSNISELSQKFGDSPLLLNASAICALEEGNYQEAEQDLNKALSLANEMGGKNMDISLKNMIACKRQAGEDFSIYEQQLAKINPNDSYFTTLQNASQLLDQLIS</sequence>
<dbReference type="GO" id="GO:0000139">
    <property type="term" value="C:Golgi membrane"/>
    <property type="evidence" value="ECO:0007669"/>
    <property type="project" value="UniProtKB-SubCell"/>
</dbReference>
<evidence type="ECO:0000256" key="4">
    <source>
        <dbReference type="ARBA" id="ARBA00022448"/>
    </source>
</evidence>
<comment type="similarity">
    <text evidence="3">Belongs to the COPE family.</text>
</comment>
<evidence type="ECO:0000256" key="10">
    <source>
        <dbReference type="ARBA" id="ARBA00023329"/>
    </source>
</evidence>
<dbReference type="AlphaFoldDB" id="A0AAU9K937"/>
<dbReference type="InterPro" id="IPR006822">
    <property type="entry name" value="Coatomer_esu"/>
</dbReference>
<dbReference type="EMBL" id="CAJZBQ010000048">
    <property type="protein sequence ID" value="CAG9329661.1"/>
    <property type="molecule type" value="Genomic_DNA"/>
</dbReference>
<dbReference type="GO" id="GO:0006888">
    <property type="term" value="P:endoplasmic reticulum to Golgi vesicle-mediated transport"/>
    <property type="evidence" value="ECO:0007669"/>
    <property type="project" value="TreeGrafter"/>
</dbReference>
<dbReference type="GO" id="GO:0006890">
    <property type="term" value="P:retrograde vesicle-mediated transport, Golgi to endoplasmic reticulum"/>
    <property type="evidence" value="ECO:0007669"/>
    <property type="project" value="InterPro"/>
</dbReference>
<dbReference type="Pfam" id="PF04733">
    <property type="entry name" value="Coatomer_E"/>
    <property type="match status" value="1"/>
</dbReference>
<keyword evidence="12" id="KW-1185">Reference proteome</keyword>
<evidence type="ECO:0000256" key="5">
    <source>
        <dbReference type="ARBA" id="ARBA00022490"/>
    </source>
</evidence>
<keyword evidence="6" id="KW-0931">ER-Golgi transport</keyword>
<evidence type="ECO:0000313" key="12">
    <source>
        <dbReference type="Proteomes" id="UP001162131"/>
    </source>
</evidence>
<organism evidence="11 12">
    <name type="scientific">Blepharisma stoltei</name>
    <dbReference type="NCBI Taxonomy" id="1481888"/>
    <lineage>
        <taxon>Eukaryota</taxon>
        <taxon>Sar</taxon>
        <taxon>Alveolata</taxon>
        <taxon>Ciliophora</taxon>
        <taxon>Postciliodesmatophora</taxon>
        <taxon>Heterotrichea</taxon>
        <taxon>Heterotrichida</taxon>
        <taxon>Blepharismidae</taxon>
        <taxon>Blepharisma</taxon>
    </lineage>
</organism>
<name>A0AAU9K937_9CILI</name>
<evidence type="ECO:0000256" key="6">
    <source>
        <dbReference type="ARBA" id="ARBA00022892"/>
    </source>
</evidence>
<dbReference type="PANTHER" id="PTHR10805:SF0">
    <property type="entry name" value="COATOMER SUBUNIT EPSILON"/>
    <property type="match status" value="1"/>
</dbReference>
<accession>A0AAU9K937</accession>
<evidence type="ECO:0000256" key="1">
    <source>
        <dbReference type="ARBA" id="ARBA00004255"/>
    </source>
</evidence>